<dbReference type="CDD" id="cd00082">
    <property type="entry name" value="HisKA"/>
    <property type="match status" value="1"/>
</dbReference>
<dbReference type="Gene3D" id="3.30.565.10">
    <property type="entry name" value="Histidine kinase-like ATPase, C-terminal domain"/>
    <property type="match status" value="1"/>
</dbReference>
<dbReference type="PANTHER" id="PTHR45339">
    <property type="entry name" value="HYBRID SIGNAL TRANSDUCTION HISTIDINE KINASE J"/>
    <property type="match status" value="1"/>
</dbReference>
<dbReference type="SUPFAM" id="SSF47384">
    <property type="entry name" value="Homodimeric domain of signal transducing histidine kinase"/>
    <property type="match status" value="1"/>
</dbReference>
<dbReference type="InterPro" id="IPR036890">
    <property type="entry name" value="HATPase_C_sf"/>
</dbReference>
<dbReference type="SUPFAM" id="SSF52172">
    <property type="entry name" value="CheY-like"/>
    <property type="match status" value="1"/>
</dbReference>
<dbReference type="SMART" id="SM00448">
    <property type="entry name" value="REC"/>
    <property type="match status" value="1"/>
</dbReference>
<dbReference type="FunFam" id="3.30.565.10:FF:000010">
    <property type="entry name" value="Sensor histidine kinase RcsC"/>
    <property type="match status" value="1"/>
</dbReference>
<dbReference type="PRINTS" id="PR00344">
    <property type="entry name" value="BCTRLSENSOR"/>
</dbReference>
<dbReference type="InterPro" id="IPR011006">
    <property type="entry name" value="CheY-like_superfamily"/>
</dbReference>
<evidence type="ECO:0000256" key="9">
    <source>
        <dbReference type="ARBA" id="ARBA00022989"/>
    </source>
</evidence>
<keyword evidence="5 12" id="KW-0597">Phosphoprotein</keyword>
<proteinExistence type="predicted"/>
<dbReference type="InterPro" id="IPR005467">
    <property type="entry name" value="His_kinase_dom"/>
</dbReference>
<evidence type="ECO:0000256" key="11">
    <source>
        <dbReference type="ARBA" id="ARBA00023136"/>
    </source>
</evidence>
<keyword evidence="18" id="KW-0808">Transferase</keyword>
<feature type="compositionally biased region" description="Polar residues" evidence="14">
    <location>
        <begin position="735"/>
        <end position="746"/>
    </location>
</feature>
<keyword evidence="18" id="KW-0418">Kinase</keyword>
<dbReference type="InterPro" id="IPR036097">
    <property type="entry name" value="HisK_dim/P_sf"/>
</dbReference>
<keyword evidence="4" id="KW-1003">Cell membrane</keyword>
<protein>
    <recommendedName>
        <fullName evidence="3">histidine kinase</fullName>
        <ecNumber evidence="3">2.7.13.3</ecNumber>
    </recommendedName>
</protein>
<dbReference type="PROSITE" id="PS50109">
    <property type="entry name" value="HIS_KIN"/>
    <property type="match status" value="1"/>
</dbReference>
<evidence type="ECO:0000313" key="18">
    <source>
        <dbReference type="EMBL" id="SFP24284.1"/>
    </source>
</evidence>
<dbReference type="Gene3D" id="1.20.120.160">
    <property type="entry name" value="HPT domain"/>
    <property type="match status" value="1"/>
</dbReference>
<dbReference type="STRING" id="1121869.SAMN03084138_01707"/>
<keyword evidence="9 15" id="KW-1133">Transmembrane helix</keyword>
<evidence type="ECO:0000256" key="13">
    <source>
        <dbReference type="SAM" id="Coils"/>
    </source>
</evidence>
<organism evidence="18 19">
    <name type="scientific">Enterovibrio norvegicus DSM 15893</name>
    <dbReference type="NCBI Taxonomy" id="1121869"/>
    <lineage>
        <taxon>Bacteria</taxon>
        <taxon>Pseudomonadati</taxon>
        <taxon>Pseudomonadota</taxon>
        <taxon>Gammaproteobacteria</taxon>
        <taxon>Vibrionales</taxon>
        <taxon>Vibrionaceae</taxon>
        <taxon>Enterovibrio</taxon>
    </lineage>
</organism>
<dbReference type="Pfam" id="PF02518">
    <property type="entry name" value="HATPase_c"/>
    <property type="match status" value="1"/>
</dbReference>
<evidence type="ECO:0000256" key="14">
    <source>
        <dbReference type="SAM" id="MobiDB-lite"/>
    </source>
</evidence>
<accession>A0A1I5NR84</accession>
<evidence type="ECO:0000256" key="10">
    <source>
        <dbReference type="ARBA" id="ARBA00023012"/>
    </source>
</evidence>
<keyword evidence="7" id="KW-0547">Nucleotide-binding</keyword>
<dbReference type="CDD" id="cd16922">
    <property type="entry name" value="HATPase_EvgS-ArcB-TorS-like"/>
    <property type="match status" value="1"/>
</dbReference>
<gene>
    <name evidence="18" type="ORF">SAMN03084138_01707</name>
</gene>
<dbReference type="Gene3D" id="3.40.50.2300">
    <property type="match status" value="1"/>
</dbReference>
<evidence type="ECO:0000256" key="4">
    <source>
        <dbReference type="ARBA" id="ARBA00022475"/>
    </source>
</evidence>
<feature type="transmembrane region" description="Helical" evidence="15">
    <location>
        <begin position="70"/>
        <end position="91"/>
    </location>
</feature>
<feature type="modified residue" description="4-aspartylphosphate" evidence="12">
    <location>
        <position position="602"/>
    </location>
</feature>
<dbReference type="Proteomes" id="UP000182692">
    <property type="component" value="Unassembled WGS sequence"/>
</dbReference>
<evidence type="ECO:0000259" key="16">
    <source>
        <dbReference type="PROSITE" id="PS50109"/>
    </source>
</evidence>
<dbReference type="GO" id="GO:0000155">
    <property type="term" value="F:phosphorelay sensor kinase activity"/>
    <property type="evidence" value="ECO:0007669"/>
    <property type="project" value="InterPro"/>
</dbReference>
<dbReference type="InterPro" id="IPR003594">
    <property type="entry name" value="HATPase_dom"/>
</dbReference>
<dbReference type="EC" id="2.7.13.3" evidence="3"/>
<dbReference type="SUPFAM" id="SSF55874">
    <property type="entry name" value="ATPase domain of HSP90 chaperone/DNA topoisomerase II/histidine kinase"/>
    <property type="match status" value="1"/>
</dbReference>
<dbReference type="SUPFAM" id="SSF47226">
    <property type="entry name" value="Histidine-containing phosphotransfer domain, HPT domain"/>
    <property type="match status" value="1"/>
</dbReference>
<evidence type="ECO:0000256" key="3">
    <source>
        <dbReference type="ARBA" id="ARBA00012438"/>
    </source>
</evidence>
<dbReference type="InterPro" id="IPR003661">
    <property type="entry name" value="HisK_dim/P_dom"/>
</dbReference>
<feature type="region of interest" description="Disordered" evidence="14">
    <location>
        <begin position="710"/>
        <end position="804"/>
    </location>
</feature>
<dbReference type="GO" id="GO:0005524">
    <property type="term" value="F:ATP binding"/>
    <property type="evidence" value="ECO:0007669"/>
    <property type="project" value="UniProtKB-KW"/>
</dbReference>
<sequence>MNVNAVLEDPKCAMTKMNKHLSGLRATFLTWSAAVLMLLHSTAALAREESGYLSSTSLPPTTGGGVLTAVPLLVGLVIVLLALLVWGATTLQQTKDALKEQRQAYLQKLNELDTAKRSARSAYQAKKDFLSNMSHEFRTPLNAILGMSQLALDSGLEGKQKRYIERVISSGNTLLDALNTVLAFTNVKAGNLEIEWVECNVETLLSPVVKSLGEQAAEKNLQFHVLMDMAIPKLIDADSVRITQVLMALGNNAVKFTDVGEVTLSIALESRREDDVNIRFSVHDTGLGIRRKDLDELFQPFNQADNSTSRRYGGKGLGLSLSRELVALMGGELYADSRFGEGSVFSFTLPCQSGVNETSRLGETWSGKLSAKSVLLVSSNMSQLSATSDIFIYAGATVSQCRSLEELQEKETSLTNGAFDYLVAEWEGLEHDMVSFLTSTLTRGDKMPSTIIISRTNNGFDVDETRPPFSFKWVQKPVLPSALMDAVSMSDEKAAEVLERKAESPSAHMRGNSAASAELRFLGGGSSPKKAPEPELEVEDVFDTEAMKVDGKVVLLVEDNLVNQEVAIGAMEALPLEVLVANNGGEAVQMLKEHAVDLVLMDMQMPVVDGVTATKMIRQELQLTELPILAMTANTESHDVAACREAGMNGHIAKPIDFNLLRSTLLEWLLKPTDSLGDARVTEKQDVALPQEMPTAEETPLVEETLKAEEVLKEEETPLVDEAPDEKSELVVEVSSATTPEPQSTEIDAVTDVDTANVTPIEPVSSLSPDALATEDATEDATEENDAEQTNTTGSSVSMMTDEERTRRRVGMDYDDTMFDMMVDKIPGINLREGVQRLGGNKAKYLKILSLFLTSQATAMEQLLTSEDTAEKAILAHSCKGAGSNIGAKEIADYACGLEEKYNTGEEVSENDVLALKSMIVSAIDVFDEIISQTAVAETPVVEEEIKPLDGYLIEQLNSLQVSLQEFDIEVQDKIGVLSKALPQWCHQMEEFKRLQDAINQFDFITAEEHLKDLKKKTG</sequence>
<dbReference type="Pfam" id="PF00512">
    <property type="entry name" value="HisKA"/>
    <property type="match status" value="1"/>
</dbReference>
<evidence type="ECO:0000259" key="17">
    <source>
        <dbReference type="PROSITE" id="PS50110"/>
    </source>
</evidence>
<feature type="coiled-coil region" evidence="13">
    <location>
        <begin position="88"/>
        <end position="115"/>
    </location>
</feature>
<evidence type="ECO:0000256" key="15">
    <source>
        <dbReference type="SAM" id="Phobius"/>
    </source>
</evidence>
<keyword evidence="11 15" id="KW-0472">Membrane</keyword>
<dbReference type="GO" id="GO:0005886">
    <property type="term" value="C:plasma membrane"/>
    <property type="evidence" value="ECO:0007669"/>
    <property type="project" value="UniProtKB-SubCell"/>
</dbReference>
<evidence type="ECO:0000256" key="8">
    <source>
        <dbReference type="ARBA" id="ARBA00022840"/>
    </source>
</evidence>
<keyword evidence="10" id="KW-0902">Two-component regulatory system</keyword>
<dbReference type="SMART" id="SM00387">
    <property type="entry name" value="HATPase_c"/>
    <property type="match status" value="1"/>
</dbReference>
<evidence type="ECO:0000256" key="6">
    <source>
        <dbReference type="ARBA" id="ARBA00022692"/>
    </source>
</evidence>
<comment type="catalytic activity">
    <reaction evidence="1">
        <text>ATP + protein L-histidine = ADP + protein N-phospho-L-histidine.</text>
        <dbReference type="EC" id="2.7.13.3"/>
    </reaction>
</comment>
<dbReference type="EMBL" id="FOWR01000010">
    <property type="protein sequence ID" value="SFP24284.1"/>
    <property type="molecule type" value="Genomic_DNA"/>
</dbReference>
<evidence type="ECO:0000313" key="19">
    <source>
        <dbReference type="Proteomes" id="UP000182692"/>
    </source>
</evidence>
<feature type="compositionally biased region" description="Acidic residues" evidence="14">
    <location>
        <begin position="776"/>
        <end position="787"/>
    </location>
</feature>
<dbReference type="InterPro" id="IPR036641">
    <property type="entry name" value="HPT_dom_sf"/>
</dbReference>
<feature type="domain" description="Response regulatory" evidence="17">
    <location>
        <begin position="553"/>
        <end position="669"/>
    </location>
</feature>
<keyword evidence="6 15" id="KW-0812">Transmembrane</keyword>
<feature type="domain" description="Histidine kinase" evidence="16">
    <location>
        <begin position="132"/>
        <end position="353"/>
    </location>
</feature>
<keyword evidence="13" id="KW-0175">Coiled coil</keyword>
<dbReference type="InterPro" id="IPR001789">
    <property type="entry name" value="Sig_transdc_resp-reg_receiver"/>
</dbReference>
<dbReference type="PANTHER" id="PTHR45339:SF1">
    <property type="entry name" value="HYBRID SIGNAL TRANSDUCTION HISTIDINE KINASE J"/>
    <property type="match status" value="1"/>
</dbReference>
<evidence type="ECO:0000256" key="12">
    <source>
        <dbReference type="PROSITE-ProRule" id="PRU00169"/>
    </source>
</evidence>
<evidence type="ECO:0000256" key="2">
    <source>
        <dbReference type="ARBA" id="ARBA00004651"/>
    </source>
</evidence>
<dbReference type="Gene3D" id="1.10.287.130">
    <property type="match status" value="1"/>
</dbReference>
<comment type="subcellular location">
    <subcellularLocation>
        <location evidence="2">Cell membrane</location>
        <topology evidence="2">Multi-pass membrane protein</topology>
    </subcellularLocation>
</comment>
<evidence type="ECO:0000256" key="5">
    <source>
        <dbReference type="ARBA" id="ARBA00022553"/>
    </source>
</evidence>
<reference evidence="18 19" key="1">
    <citation type="submission" date="2016-10" db="EMBL/GenBank/DDBJ databases">
        <authorList>
            <person name="de Groot N.N."/>
        </authorList>
    </citation>
    <scope>NUCLEOTIDE SEQUENCE [LARGE SCALE GENOMIC DNA]</scope>
    <source>
        <strain evidence="18 19">DSM 15893</strain>
    </source>
</reference>
<dbReference type="SMART" id="SM00388">
    <property type="entry name" value="HisKA"/>
    <property type="match status" value="1"/>
</dbReference>
<dbReference type="CDD" id="cd17546">
    <property type="entry name" value="REC_hyHK_CKI1_RcsC-like"/>
    <property type="match status" value="1"/>
</dbReference>
<dbReference type="AlphaFoldDB" id="A0A1I5NR84"/>
<dbReference type="InterPro" id="IPR004358">
    <property type="entry name" value="Sig_transdc_His_kin-like_C"/>
</dbReference>
<name>A0A1I5NR84_9GAMM</name>
<keyword evidence="8" id="KW-0067">ATP-binding</keyword>
<evidence type="ECO:0000256" key="7">
    <source>
        <dbReference type="ARBA" id="ARBA00022741"/>
    </source>
</evidence>
<evidence type="ECO:0000256" key="1">
    <source>
        <dbReference type="ARBA" id="ARBA00000085"/>
    </source>
</evidence>
<dbReference type="PROSITE" id="PS50110">
    <property type="entry name" value="RESPONSE_REGULATORY"/>
    <property type="match status" value="1"/>
</dbReference>
<dbReference type="Pfam" id="PF00072">
    <property type="entry name" value="Response_reg"/>
    <property type="match status" value="1"/>
</dbReference>